<feature type="region of interest" description="Disordered" evidence="1">
    <location>
        <begin position="87"/>
        <end position="108"/>
    </location>
</feature>
<dbReference type="EMBL" id="FLUP01000002">
    <property type="protein sequence ID" value="SBW12444.1"/>
    <property type="molecule type" value="Genomic_DNA"/>
</dbReference>
<evidence type="ECO:0000313" key="2">
    <source>
        <dbReference type="EMBL" id="SBW12444.1"/>
    </source>
</evidence>
<evidence type="ECO:0000256" key="1">
    <source>
        <dbReference type="SAM" id="MobiDB-lite"/>
    </source>
</evidence>
<reference evidence="2" key="1">
    <citation type="submission" date="2016-04" db="EMBL/GenBank/DDBJ databases">
        <authorList>
            <person name="Evans L.H."/>
            <person name="Alamgir A."/>
            <person name="Owens N."/>
            <person name="Weber N.D."/>
            <person name="Virtaneva K."/>
            <person name="Barbian K."/>
            <person name="Babar A."/>
            <person name="Rosenke K."/>
        </authorList>
    </citation>
    <scope>NUCLEOTIDE SEQUENCE</scope>
    <source>
        <strain evidence="2">92-2</strain>
    </source>
</reference>
<sequence length="108" mass="12249">MTGKGPCLVPCSLRAIKDKRQQCSGRLKKPAEFVVTGIGREVVVPYNSCNMQRFAPAMARNSDFWIEPALHKLYSIPWDTLRFISKKGRRNPRPTNLADSLSFPMPRT</sequence>
<proteinExistence type="predicted"/>
<protein>
    <submittedName>
        <fullName evidence="2">Uncharacterized protein</fullName>
    </submittedName>
</protein>
<gene>
    <name evidence="2" type="ORF">KM92DES2_20525</name>
</gene>
<name>A0A212KLA4_9BACT</name>
<dbReference type="AlphaFoldDB" id="A0A212KLA4"/>
<accession>A0A212KLA4</accession>
<organism evidence="2">
    <name type="scientific">uncultured Desulfovibrio sp</name>
    <dbReference type="NCBI Taxonomy" id="167968"/>
    <lineage>
        <taxon>Bacteria</taxon>
        <taxon>Pseudomonadati</taxon>
        <taxon>Thermodesulfobacteriota</taxon>
        <taxon>Desulfovibrionia</taxon>
        <taxon>Desulfovibrionales</taxon>
        <taxon>Desulfovibrionaceae</taxon>
        <taxon>Desulfovibrio</taxon>
        <taxon>environmental samples</taxon>
    </lineage>
</organism>